<evidence type="ECO:0000313" key="1">
    <source>
        <dbReference type="EMBL" id="KAG8388313.1"/>
    </source>
</evidence>
<dbReference type="EMBL" id="WHWC01000002">
    <property type="protein sequence ID" value="KAG8388313.1"/>
    <property type="molecule type" value="Genomic_DNA"/>
</dbReference>
<dbReference type="PANTHER" id="PTHR35105">
    <property type="entry name" value="EXPRESSED PROTEIN"/>
    <property type="match status" value="1"/>
</dbReference>
<evidence type="ECO:0000313" key="2">
    <source>
        <dbReference type="Proteomes" id="UP000826271"/>
    </source>
</evidence>
<dbReference type="InterPro" id="IPR029044">
    <property type="entry name" value="Nucleotide-diphossugar_trans"/>
</dbReference>
<proteinExistence type="predicted"/>
<organism evidence="1 2">
    <name type="scientific">Buddleja alternifolia</name>
    <dbReference type="NCBI Taxonomy" id="168488"/>
    <lineage>
        <taxon>Eukaryota</taxon>
        <taxon>Viridiplantae</taxon>
        <taxon>Streptophyta</taxon>
        <taxon>Embryophyta</taxon>
        <taxon>Tracheophyta</taxon>
        <taxon>Spermatophyta</taxon>
        <taxon>Magnoliopsida</taxon>
        <taxon>eudicotyledons</taxon>
        <taxon>Gunneridae</taxon>
        <taxon>Pentapetalae</taxon>
        <taxon>asterids</taxon>
        <taxon>lamiids</taxon>
        <taxon>Lamiales</taxon>
        <taxon>Scrophulariaceae</taxon>
        <taxon>Buddlejeae</taxon>
        <taxon>Buddleja</taxon>
    </lineage>
</organism>
<dbReference type="Gene3D" id="3.90.550.10">
    <property type="entry name" value="Spore Coat Polysaccharide Biosynthesis Protein SpsA, Chain A"/>
    <property type="match status" value="1"/>
</dbReference>
<comment type="caution">
    <text evidence="1">The sequence shown here is derived from an EMBL/GenBank/DDBJ whole genome shotgun (WGS) entry which is preliminary data.</text>
</comment>
<accession>A0AAV6YA05</accession>
<dbReference type="PANTHER" id="PTHR35105:SF7">
    <property type="entry name" value="PROTEIN CDI-LIKE"/>
    <property type="match status" value="1"/>
</dbReference>
<keyword evidence="2" id="KW-1185">Reference proteome</keyword>
<gene>
    <name evidence="1" type="ORF">BUALT_Bualt02G0112600</name>
</gene>
<evidence type="ECO:0008006" key="3">
    <source>
        <dbReference type="Google" id="ProtNLM"/>
    </source>
</evidence>
<reference evidence="1" key="1">
    <citation type="submission" date="2019-10" db="EMBL/GenBank/DDBJ databases">
        <authorList>
            <person name="Zhang R."/>
            <person name="Pan Y."/>
            <person name="Wang J."/>
            <person name="Ma R."/>
            <person name="Yu S."/>
        </authorList>
    </citation>
    <scope>NUCLEOTIDE SEQUENCE</scope>
    <source>
        <strain evidence="1">LA-IB0</strain>
        <tissue evidence="1">Leaf</tissue>
    </source>
</reference>
<dbReference type="AlphaFoldDB" id="A0AAV6YA05"/>
<dbReference type="Proteomes" id="UP000826271">
    <property type="component" value="Unassembled WGS sequence"/>
</dbReference>
<name>A0AAV6YA05_9LAMI</name>
<dbReference type="SUPFAM" id="SSF53448">
    <property type="entry name" value="Nucleotide-diphospho-sugar transferases"/>
    <property type="match status" value="1"/>
</dbReference>
<sequence length="319" mass="37576">MSSLNLIWLVKSGLYRIYRGKLLLVGIARQKLGLDMLLFYLNQWIYQLFLVLAGTIWSTRNKLVWDKVVIGSFWLKTMSGATEMHNSNGVEGMIPEDLAYEVCRYSLLKRSSPPLEIIPIKQSELHKNGVNWRERAKLESTEFSFLRFLTPFLANYENWAMFVDCDFLYLHDIKDLVELVDDKYTIMWVQHDYAPKETTKMDRPRANGVPEEELASMVLYNCGHFKNRVLTPEVVNKETGAFLHRFQWLEDDEIGEVPFVWNFLVGHNKIVEGDQKRFPRAIHYTLGGPWFEQWKDCEFGELWLNELVEYKKVIEKKAF</sequence>
<protein>
    <recommendedName>
        <fullName evidence="3">Glycosyltransferase</fullName>
    </recommendedName>
</protein>